<comment type="similarity">
    <text evidence="1">Belongs to the PPR family. P subfamily.</text>
</comment>
<accession>A0A1D1YJY4</accession>
<evidence type="ECO:0000313" key="6">
    <source>
        <dbReference type="EMBL" id="JAT54943.1"/>
    </source>
</evidence>
<feature type="chain" id="PRO_5008900270" evidence="4">
    <location>
        <begin position="22"/>
        <end position="400"/>
    </location>
</feature>
<dbReference type="InterPro" id="IPR050667">
    <property type="entry name" value="PPR-containing_protein"/>
</dbReference>
<dbReference type="Gene3D" id="1.25.40.10">
    <property type="entry name" value="Tetratricopeptide repeat domain"/>
    <property type="match status" value="2"/>
</dbReference>
<gene>
    <name evidence="6" type="primary">PPR336_1</name>
    <name evidence="5" type="synonym">PPR336_0</name>
    <name evidence="6" type="ORF">g.68585</name>
    <name evidence="5" type="ORF">g.68587</name>
</gene>
<dbReference type="EMBL" id="GDJX01012993">
    <property type="protein sequence ID" value="JAT54943.1"/>
    <property type="molecule type" value="Transcribed_RNA"/>
</dbReference>
<name>A0A1D1YJY4_9ARAE</name>
<evidence type="ECO:0000256" key="3">
    <source>
        <dbReference type="PROSITE-ProRule" id="PRU00708"/>
    </source>
</evidence>
<dbReference type="InterPro" id="IPR011990">
    <property type="entry name" value="TPR-like_helical_dom_sf"/>
</dbReference>
<evidence type="ECO:0000256" key="1">
    <source>
        <dbReference type="ARBA" id="ARBA00007626"/>
    </source>
</evidence>
<dbReference type="PROSITE" id="PS51375">
    <property type="entry name" value="PPR"/>
    <property type="match status" value="4"/>
</dbReference>
<proteinExistence type="inferred from homology"/>
<dbReference type="Pfam" id="PF13041">
    <property type="entry name" value="PPR_2"/>
    <property type="match status" value="2"/>
</dbReference>
<dbReference type="PANTHER" id="PTHR47939">
    <property type="entry name" value="MEMBRANE-ASSOCIATED SALT-INDUCIBLE PROTEIN-LIKE"/>
    <property type="match status" value="1"/>
</dbReference>
<dbReference type="NCBIfam" id="TIGR00756">
    <property type="entry name" value="PPR"/>
    <property type="match status" value="4"/>
</dbReference>
<feature type="repeat" description="PPR" evidence="3">
    <location>
        <begin position="176"/>
        <end position="210"/>
    </location>
</feature>
<feature type="repeat" description="PPR" evidence="3">
    <location>
        <begin position="211"/>
        <end position="245"/>
    </location>
</feature>
<protein>
    <submittedName>
        <fullName evidence="6">Pentatricopeptide repeat-containing protein At1g61870, mitochondrial</fullName>
    </submittedName>
</protein>
<feature type="signal peptide" evidence="4">
    <location>
        <begin position="1"/>
        <end position="21"/>
    </location>
</feature>
<keyword evidence="4" id="KW-0732">Signal</keyword>
<sequence length="400" mass="44446">MASTVGARLLLPAWLRRFSSASAILNPADSAAPLTGKQKSRAAISLLKSEKDPARIVDICHAAALTPDSHLDRIAFSLAVSSLAASASFSFIRSLLDGLLASRPDLQNQRFRAHAIVLFGQAGMLDDAIRVFKDSRDPPTVRSLNALLFACVLAKKHDEVGRIFLEFPREHGISPDLDTYNTVIKAFCESGSSRSVYSILDEMGRKGIQPNMTSYSTLLAGFYREQRFDDVGKVLDIMKRNGCIPGIGTYNVRIQSLCKLRRPAEARALLEGMLERRMKPNAVTYYHLIYGFCKEGDLEEAKRLFREMGRKGCVPGSSCYFTLIYYLCQGGDFETALGVCRESMDKNWIPCFSIMKALVKGLMSSSKVDEAREIMEKVKGRFSSNSEMWKEVEESLAQTS</sequence>
<dbReference type="Pfam" id="PF01535">
    <property type="entry name" value="PPR"/>
    <property type="match status" value="1"/>
</dbReference>
<evidence type="ECO:0000256" key="2">
    <source>
        <dbReference type="ARBA" id="ARBA00022737"/>
    </source>
</evidence>
<feature type="repeat" description="PPR" evidence="3">
    <location>
        <begin position="246"/>
        <end position="280"/>
    </location>
</feature>
<reference evidence="6" key="1">
    <citation type="submission" date="2015-07" db="EMBL/GenBank/DDBJ databases">
        <title>Transcriptome Assembly of Anthurium amnicola.</title>
        <authorList>
            <person name="Suzuki J."/>
        </authorList>
    </citation>
    <scope>NUCLEOTIDE SEQUENCE</scope>
</reference>
<dbReference type="AlphaFoldDB" id="A0A1D1YJY4"/>
<keyword evidence="2" id="KW-0677">Repeat</keyword>
<evidence type="ECO:0000313" key="5">
    <source>
        <dbReference type="EMBL" id="JAT43544.1"/>
    </source>
</evidence>
<feature type="repeat" description="PPR" evidence="3">
    <location>
        <begin position="281"/>
        <end position="315"/>
    </location>
</feature>
<evidence type="ECO:0000256" key="4">
    <source>
        <dbReference type="SAM" id="SignalP"/>
    </source>
</evidence>
<dbReference type="EMBL" id="GDJX01024392">
    <property type="protein sequence ID" value="JAT43544.1"/>
    <property type="molecule type" value="Transcribed_RNA"/>
</dbReference>
<dbReference type="InterPro" id="IPR002885">
    <property type="entry name" value="PPR_rpt"/>
</dbReference>
<dbReference type="PANTHER" id="PTHR47939:SF9">
    <property type="entry name" value="(WILD MALAYSIAN BANANA) HYPOTHETICAL PROTEIN"/>
    <property type="match status" value="1"/>
</dbReference>
<organism evidence="6">
    <name type="scientific">Anthurium amnicola</name>
    <dbReference type="NCBI Taxonomy" id="1678845"/>
    <lineage>
        <taxon>Eukaryota</taxon>
        <taxon>Viridiplantae</taxon>
        <taxon>Streptophyta</taxon>
        <taxon>Embryophyta</taxon>
        <taxon>Tracheophyta</taxon>
        <taxon>Spermatophyta</taxon>
        <taxon>Magnoliopsida</taxon>
        <taxon>Liliopsida</taxon>
        <taxon>Araceae</taxon>
        <taxon>Pothoideae</taxon>
        <taxon>Potheae</taxon>
        <taxon>Anthurium</taxon>
    </lineage>
</organism>